<reference evidence="3 4" key="1">
    <citation type="journal article" date="2021" name="Int. J. Syst. Evol. Microbiol.">
        <title>Steroidobacter gossypii sp. nov., isolated from soil of cotton cropping field.</title>
        <authorList>
            <person name="Huang R."/>
            <person name="Yang S."/>
            <person name="Zhen C."/>
            <person name="Liu W."/>
        </authorList>
    </citation>
    <scope>NUCLEOTIDE SEQUENCE [LARGE SCALE GENOMIC DNA]</scope>
    <source>
        <strain evidence="3 4">S1-65</strain>
    </source>
</reference>
<keyword evidence="4" id="KW-1185">Reference proteome</keyword>
<evidence type="ECO:0000259" key="2">
    <source>
        <dbReference type="Pfam" id="PF14344"/>
    </source>
</evidence>
<gene>
    <name evidence="3" type="ORF">JM946_20585</name>
</gene>
<sequence length="432" mass="45149">MRYSLRLLGLLLSAAVGLSGCSSGGDSADANVRLLNVSTGYPALDLYVTEEDADTDALRSSNVVFGALGDYATVASGTYDIKFKRTGLSSTLRTAGEVQLADDSHVTYVAFGPVGPRFDVTAILEDVEEPEDNGRSKIALVNVAQAGGVDVFLTEPDVPLEDDSPMFPSGSGAMITEESGTYRLRVTGPNNISDLRLDVPSITLEENQVATLILTETTGGVLVDAILLPQQGAPITYKNTKARVRGAVGLLPGATATLTVGGVRLLNNRGVGVIDNYVDVEAGEVAVTLGVSGVPVSVPNQTLVAGNDYTMLLWNDASGVRVTLIADDNHQPTATDDMKIRLLNGFSTQSDPHHFSLAYAPVSEGTPVGQASSYAVDDGGADQRLDVQNTTTAATVATAAQPDVDLDAGSVYTLFLIADNNGNGITIVRKDR</sequence>
<protein>
    <submittedName>
        <fullName evidence="3">DUF4397 domain-containing protein</fullName>
    </submittedName>
</protein>
<feature type="chain" id="PRO_5045127611" evidence="1">
    <location>
        <begin position="25"/>
        <end position="432"/>
    </location>
</feature>
<dbReference type="EMBL" id="JAEVLS010000005">
    <property type="protein sequence ID" value="MBM0107139.1"/>
    <property type="molecule type" value="Genomic_DNA"/>
</dbReference>
<evidence type="ECO:0000256" key="1">
    <source>
        <dbReference type="SAM" id="SignalP"/>
    </source>
</evidence>
<dbReference type="Proteomes" id="UP000661077">
    <property type="component" value="Unassembled WGS sequence"/>
</dbReference>
<dbReference type="RefSeq" id="WP_203169260.1">
    <property type="nucleotide sequence ID" value="NZ_JAEVLS010000005.1"/>
</dbReference>
<dbReference type="Pfam" id="PF14344">
    <property type="entry name" value="DUF4397"/>
    <property type="match status" value="2"/>
</dbReference>
<keyword evidence="1" id="KW-0732">Signal</keyword>
<name>A0ABS1X1L3_9GAMM</name>
<organism evidence="3 4">
    <name type="scientific">Steroidobacter gossypii</name>
    <dbReference type="NCBI Taxonomy" id="2805490"/>
    <lineage>
        <taxon>Bacteria</taxon>
        <taxon>Pseudomonadati</taxon>
        <taxon>Pseudomonadota</taxon>
        <taxon>Gammaproteobacteria</taxon>
        <taxon>Steroidobacterales</taxon>
        <taxon>Steroidobacteraceae</taxon>
        <taxon>Steroidobacter</taxon>
    </lineage>
</organism>
<dbReference type="InterPro" id="IPR025510">
    <property type="entry name" value="DUF4397"/>
</dbReference>
<evidence type="ECO:0000313" key="3">
    <source>
        <dbReference type="EMBL" id="MBM0107139.1"/>
    </source>
</evidence>
<feature type="domain" description="DUF4397" evidence="2">
    <location>
        <begin position="30"/>
        <end position="151"/>
    </location>
</feature>
<feature type="domain" description="DUF4397" evidence="2">
    <location>
        <begin position="253"/>
        <end position="344"/>
    </location>
</feature>
<accession>A0ABS1X1L3</accession>
<proteinExistence type="predicted"/>
<feature type="signal peptide" evidence="1">
    <location>
        <begin position="1"/>
        <end position="24"/>
    </location>
</feature>
<comment type="caution">
    <text evidence="3">The sequence shown here is derived from an EMBL/GenBank/DDBJ whole genome shotgun (WGS) entry which is preliminary data.</text>
</comment>
<dbReference type="PROSITE" id="PS51257">
    <property type="entry name" value="PROKAR_LIPOPROTEIN"/>
    <property type="match status" value="1"/>
</dbReference>
<evidence type="ECO:0000313" key="4">
    <source>
        <dbReference type="Proteomes" id="UP000661077"/>
    </source>
</evidence>